<organism evidence="3 4">
    <name type="scientific">Trichostrongylus colubriformis</name>
    <name type="common">Black scour worm</name>
    <dbReference type="NCBI Taxonomy" id="6319"/>
    <lineage>
        <taxon>Eukaryota</taxon>
        <taxon>Metazoa</taxon>
        <taxon>Ecdysozoa</taxon>
        <taxon>Nematoda</taxon>
        <taxon>Chromadorea</taxon>
        <taxon>Rhabditida</taxon>
        <taxon>Rhabditina</taxon>
        <taxon>Rhabditomorpha</taxon>
        <taxon>Strongyloidea</taxon>
        <taxon>Trichostrongylidae</taxon>
        <taxon>Trichostrongylus</taxon>
    </lineage>
</organism>
<evidence type="ECO:0000313" key="3">
    <source>
        <dbReference type="EMBL" id="KAK5967630.1"/>
    </source>
</evidence>
<proteinExistence type="predicted"/>
<dbReference type="InterPro" id="IPR007284">
    <property type="entry name" value="Ground-like_dom"/>
</dbReference>
<accession>A0AAN8FEB1</accession>
<dbReference type="EMBL" id="WIXE01022272">
    <property type="protein sequence ID" value="KAK5967630.1"/>
    <property type="molecule type" value="Genomic_DNA"/>
</dbReference>
<comment type="caution">
    <text evidence="3">The sequence shown here is derived from an EMBL/GenBank/DDBJ whole genome shotgun (WGS) entry which is preliminary data.</text>
</comment>
<evidence type="ECO:0000256" key="1">
    <source>
        <dbReference type="SAM" id="SignalP"/>
    </source>
</evidence>
<gene>
    <name evidence="3" type="ORF">GCK32_009451</name>
</gene>
<feature type="signal peptide" evidence="1">
    <location>
        <begin position="1"/>
        <end position="15"/>
    </location>
</feature>
<sequence>MLLLLLLLCFATCDASQRPNLKFPDHAKRLQDEPLPELPSPFGNKVYLKNKLLSNLNHFFPDPEETLEILEAPDTSPHEHPVETNSIIDSPIVTESPTETTFFSPIQNLLENTFTQRAPDRPAFPTLIPKEVTIAPFEASSPAIMGPTSTKKRSEGPIVSERVLDSIRDWRKRLYRAFKSARSNRRLVDNKIQTRSTTPTKPTSEVVDLKDLTPLVIDKNRQVILSRKEPGWQSWQASKKTQTFGREPNGKLTRLFGTEASGYHSKPLNDSPPAAIPNDYLSPLSTNRKAYRTPGGRNVVFIPASHITIPPPPITAPAVTLPPLVTLPYPPASAVPDYTSSYNTQERPQYNTFSSPVTQNYAAPNLNLPAPQVITLPPLDSYTTPPPPTDSDLEGEEDVFDSECTGELSCMNGQLVSEDKCNSLRLRTIIQNNIVPNDAEASKRAVQSAAESETGLFFDAICGTGFFSYIAHTDEFCLASVAGVNCYVFSPVCSEASPASFSRLRKSSRKVYVNRN</sequence>
<feature type="chain" id="PRO_5042887133" description="Ground-like domain-containing protein" evidence="1">
    <location>
        <begin position="16"/>
        <end position="516"/>
    </location>
</feature>
<name>A0AAN8FEB1_TRICO</name>
<feature type="domain" description="Ground-like" evidence="2">
    <location>
        <begin position="419"/>
        <end position="489"/>
    </location>
</feature>
<evidence type="ECO:0000259" key="2">
    <source>
        <dbReference type="Pfam" id="PF04155"/>
    </source>
</evidence>
<keyword evidence="1" id="KW-0732">Signal</keyword>
<dbReference type="AlphaFoldDB" id="A0AAN8FEB1"/>
<reference evidence="3 4" key="1">
    <citation type="submission" date="2019-10" db="EMBL/GenBank/DDBJ databases">
        <title>Assembly and Annotation for the nematode Trichostrongylus colubriformis.</title>
        <authorList>
            <person name="Martin J."/>
        </authorList>
    </citation>
    <scope>NUCLEOTIDE SEQUENCE [LARGE SCALE GENOMIC DNA]</scope>
    <source>
        <strain evidence="3">G859</strain>
        <tissue evidence="3">Whole worm</tissue>
    </source>
</reference>
<dbReference type="Pfam" id="PF04155">
    <property type="entry name" value="Ground-like"/>
    <property type="match status" value="1"/>
</dbReference>
<dbReference type="Proteomes" id="UP001331761">
    <property type="component" value="Unassembled WGS sequence"/>
</dbReference>
<evidence type="ECO:0000313" key="4">
    <source>
        <dbReference type="Proteomes" id="UP001331761"/>
    </source>
</evidence>
<protein>
    <recommendedName>
        <fullName evidence="2">Ground-like domain-containing protein</fullName>
    </recommendedName>
</protein>
<keyword evidence="4" id="KW-1185">Reference proteome</keyword>